<proteinExistence type="predicted"/>
<name>A0A1H8CQ89_9SPHN</name>
<evidence type="ECO:0000313" key="1">
    <source>
        <dbReference type="EMBL" id="SEM97323.1"/>
    </source>
</evidence>
<keyword evidence="2" id="KW-1185">Reference proteome</keyword>
<dbReference type="SUPFAM" id="SSF52091">
    <property type="entry name" value="SpoIIaa-like"/>
    <property type="match status" value="1"/>
</dbReference>
<dbReference type="InterPro" id="IPR021866">
    <property type="entry name" value="SpoIIAA-like"/>
</dbReference>
<reference evidence="2" key="1">
    <citation type="submission" date="2016-10" db="EMBL/GenBank/DDBJ databases">
        <authorList>
            <person name="Varghese N."/>
            <person name="Submissions S."/>
        </authorList>
    </citation>
    <scope>NUCLEOTIDE SEQUENCE [LARGE SCALE GENOMIC DNA]</scope>
    <source>
        <strain evidence="2">S6-262</strain>
    </source>
</reference>
<dbReference type="InterPro" id="IPR038396">
    <property type="entry name" value="SpoIIAA-like_sf"/>
</dbReference>
<dbReference type="Gene3D" id="3.40.50.10600">
    <property type="entry name" value="SpoIIaa-like domains"/>
    <property type="match status" value="1"/>
</dbReference>
<dbReference type="EMBL" id="FOCF01000003">
    <property type="protein sequence ID" value="SEM97323.1"/>
    <property type="molecule type" value="Genomic_DNA"/>
</dbReference>
<dbReference type="InterPro" id="IPR036513">
    <property type="entry name" value="STAS_dom_sf"/>
</dbReference>
<sequence length="135" mass="14928">MCAPIDRDRERPCVIPPFSFRFDPAIGAVCVTLSGRWSMQTAHDYTQAVTNLVSAAPSGTTPRKALYDLRECDLHTREVSEMLAAFHARVTPDMDRVAFIGASTLEGLQAKRISSGRECRVFPSAEEARAWLAEV</sequence>
<evidence type="ECO:0000313" key="2">
    <source>
        <dbReference type="Proteomes" id="UP000199206"/>
    </source>
</evidence>
<organism evidence="1 2">
    <name type="scientific">Sphingomonas gellani</name>
    <dbReference type="NCBI Taxonomy" id="1166340"/>
    <lineage>
        <taxon>Bacteria</taxon>
        <taxon>Pseudomonadati</taxon>
        <taxon>Pseudomonadota</taxon>
        <taxon>Alphaproteobacteria</taxon>
        <taxon>Sphingomonadales</taxon>
        <taxon>Sphingomonadaceae</taxon>
        <taxon>Sphingomonas</taxon>
    </lineage>
</organism>
<gene>
    <name evidence="1" type="ORF">SAMN05192583_1715</name>
</gene>
<dbReference type="AlphaFoldDB" id="A0A1H8CQ89"/>
<dbReference type="Pfam" id="PF11964">
    <property type="entry name" value="SpoIIAA-like"/>
    <property type="match status" value="1"/>
</dbReference>
<accession>A0A1H8CQ89</accession>
<protein>
    <submittedName>
        <fullName evidence="1">SpoIIAA-like</fullName>
    </submittedName>
</protein>
<dbReference type="Proteomes" id="UP000199206">
    <property type="component" value="Unassembled WGS sequence"/>
</dbReference>